<dbReference type="Proteomes" id="UP001062263">
    <property type="component" value="Chromosome"/>
</dbReference>
<dbReference type="EMBL" id="AP025943">
    <property type="protein sequence ID" value="BDL44528.1"/>
    <property type="molecule type" value="Genomic_DNA"/>
</dbReference>
<reference evidence="1" key="1">
    <citation type="submission" date="2022-06" db="EMBL/GenBank/DDBJ databases">
        <title>Akkermansia biwalacus sp. nov., an anaerobic mucin-degrading bacterium isolated from human intestine.</title>
        <authorList>
            <person name="Kobayashi Y."/>
            <person name="Inoue S."/>
            <person name="Kawahara T."/>
            <person name="Kohda N."/>
        </authorList>
    </citation>
    <scope>NUCLEOTIDE SEQUENCE</scope>
    <source>
        <strain evidence="1">WON2089</strain>
    </source>
</reference>
<name>A0ABM7ZIJ0_9BACT</name>
<evidence type="ECO:0000313" key="2">
    <source>
        <dbReference type="Proteomes" id="UP001062263"/>
    </source>
</evidence>
<accession>A0ABM7ZIJ0</accession>
<sequence>MILFSGNLIQCQHPIDREENVISLFIQRMSGLEKKMLFFREAKWQAYIESIDKLTTKTIAEKSGTAFKKNSNKG</sequence>
<gene>
    <name evidence="1" type="ORF">Abiwalacus_21020</name>
</gene>
<evidence type="ECO:0000313" key="1">
    <source>
        <dbReference type="EMBL" id="BDL44528.1"/>
    </source>
</evidence>
<organism evidence="1 2">
    <name type="scientific">Akkermansia biwaensis</name>
    <dbReference type="NCBI Taxonomy" id="2946555"/>
    <lineage>
        <taxon>Bacteria</taxon>
        <taxon>Pseudomonadati</taxon>
        <taxon>Verrucomicrobiota</taxon>
        <taxon>Verrucomicrobiia</taxon>
        <taxon>Verrucomicrobiales</taxon>
        <taxon>Akkermansiaceae</taxon>
        <taxon>Akkermansia</taxon>
    </lineage>
</organism>
<keyword evidence="2" id="KW-1185">Reference proteome</keyword>
<protein>
    <submittedName>
        <fullName evidence="1">Uncharacterized protein</fullName>
    </submittedName>
</protein>
<proteinExistence type="predicted"/>